<dbReference type="RefSeq" id="WP_066088307.1">
    <property type="nucleotide sequence ID" value="NZ_CP017476.1"/>
</dbReference>
<evidence type="ECO:0000313" key="10">
    <source>
        <dbReference type="EMBL" id="OAD42783.1"/>
    </source>
</evidence>
<keyword evidence="11" id="KW-1185">Reference proteome</keyword>
<dbReference type="STRING" id="1763535.LPB072_10730"/>
<evidence type="ECO:0000256" key="5">
    <source>
        <dbReference type="ARBA" id="ARBA00023288"/>
    </source>
</evidence>
<evidence type="ECO:0000313" key="12">
    <source>
        <dbReference type="Proteomes" id="UP000185680"/>
    </source>
</evidence>
<accession>A0A162T2W7</accession>
<evidence type="ECO:0000256" key="2">
    <source>
        <dbReference type="ARBA" id="ARBA00023136"/>
    </source>
</evidence>
<evidence type="ECO:0000256" key="1">
    <source>
        <dbReference type="ARBA" id="ARBA00022729"/>
    </source>
</evidence>
<evidence type="ECO:0000259" key="8">
    <source>
        <dbReference type="Pfam" id="PF13525"/>
    </source>
</evidence>
<evidence type="ECO:0000256" key="6">
    <source>
        <dbReference type="HAMAP-Rule" id="MF_00922"/>
    </source>
</evidence>
<keyword evidence="2 6" id="KW-0472">Membrane</keyword>
<dbReference type="GO" id="GO:0043165">
    <property type="term" value="P:Gram-negative-bacterium-type cell outer membrane assembly"/>
    <property type="evidence" value="ECO:0007669"/>
    <property type="project" value="UniProtKB-UniRule"/>
</dbReference>
<dbReference type="SUPFAM" id="SSF48452">
    <property type="entry name" value="TPR-like"/>
    <property type="match status" value="1"/>
</dbReference>
<dbReference type="GO" id="GO:0051205">
    <property type="term" value="P:protein insertion into membrane"/>
    <property type="evidence" value="ECO:0007669"/>
    <property type="project" value="UniProtKB-UniRule"/>
</dbReference>
<dbReference type="HAMAP" id="MF_00922">
    <property type="entry name" value="OM_assembly_BamD"/>
    <property type="match status" value="1"/>
</dbReference>
<evidence type="ECO:0000256" key="7">
    <source>
        <dbReference type="SAM" id="SignalP"/>
    </source>
</evidence>
<feature type="domain" description="Outer membrane lipoprotein BamD-like" evidence="8">
    <location>
        <begin position="34"/>
        <end position="237"/>
    </location>
</feature>
<sequence length="266" mass="29620">MFSIRLSAVAICVTAVVALTACSSTPKDETAGWSPNKIYSEARDERNNGNFDKAISLYEKLEGRAAGTPLAQQAQLEKAHAYYKANEQAQALAVLDRFMRLHPASPAMDYALYLKGLVNFNDNLGLFGSLVQQDLSERDQNAAKTSFESFREVITRFPDSKYAADSRERMTYTVNSLAQYEVHVARYYYKRGAYLAAINRAQSAVTDYPNAPALEEALSLLELSYDALGMTQLRDDTRRVMQASFPKGNAANGDAPGSNKPWWKVW</sequence>
<keyword evidence="4 6" id="KW-0998">Cell outer membrane</keyword>
<evidence type="ECO:0000256" key="3">
    <source>
        <dbReference type="ARBA" id="ARBA00023139"/>
    </source>
</evidence>
<dbReference type="Proteomes" id="UP000185657">
    <property type="component" value="Unassembled WGS sequence"/>
</dbReference>
<organism evidence="9 12">
    <name type="scientific">Hydrogenophaga crassostreae</name>
    <dbReference type="NCBI Taxonomy" id="1763535"/>
    <lineage>
        <taxon>Bacteria</taxon>
        <taxon>Pseudomonadati</taxon>
        <taxon>Pseudomonadota</taxon>
        <taxon>Betaproteobacteria</taxon>
        <taxon>Burkholderiales</taxon>
        <taxon>Comamonadaceae</taxon>
        <taxon>Hydrogenophaga</taxon>
    </lineage>
</organism>
<dbReference type="InterPro" id="IPR039565">
    <property type="entry name" value="BamD-like"/>
</dbReference>
<dbReference type="Proteomes" id="UP000185680">
    <property type="component" value="Chromosome"/>
</dbReference>
<comment type="function">
    <text evidence="6">Part of the outer membrane protein assembly complex, which is involved in assembly and insertion of beta-barrel proteins into the outer membrane.</text>
</comment>
<name>A0A162T2W7_9BURK</name>
<evidence type="ECO:0000313" key="9">
    <source>
        <dbReference type="EMBL" id="AOW13258.1"/>
    </source>
</evidence>
<dbReference type="GO" id="GO:1990063">
    <property type="term" value="C:Bam protein complex"/>
    <property type="evidence" value="ECO:0007669"/>
    <property type="project" value="TreeGrafter"/>
</dbReference>
<dbReference type="EMBL" id="LVWD01000007">
    <property type="protein sequence ID" value="OAD42783.1"/>
    <property type="molecule type" value="Genomic_DNA"/>
</dbReference>
<keyword evidence="1 6" id="KW-0732">Signal</keyword>
<dbReference type="OrthoDB" id="9779191at2"/>
<dbReference type="EMBL" id="CP017476">
    <property type="protein sequence ID" value="AOW13258.1"/>
    <property type="molecule type" value="Genomic_DNA"/>
</dbReference>
<keyword evidence="3 6" id="KW-0564">Palmitate</keyword>
<keyword evidence="5 6" id="KW-0449">Lipoprotein</keyword>
<feature type="chain" id="PRO_5044549383" description="Outer membrane protein assembly factor BamD" evidence="7">
    <location>
        <begin position="22"/>
        <end position="266"/>
    </location>
</feature>
<reference evidence="9 12" key="2">
    <citation type="submission" date="2016-10" db="EMBL/GenBank/DDBJ databases">
        <title>Hydorgenophaga sp. LPB0072 isolated from gastropod.</title>
        <authorList>
            <person name="Kim E."/>
            <person name="Yi H."/>
        </authorList>
    </citation>
    <scope>NUCLEOTIDE SEQUENCE [LARGE SCALE GENOMIC DNA]</scope>
    <source>
        <strain evidence="9 12">LPB0072</strain>
    </source>
</reference>
<protein>
    <recommendedName>
        <fullName evidence="6">Outer membrane protein assembly factor BamD</fullName>
    </recommendedName>
</protein>
<dbReference type="Pfam" id="PF13525">
    <property type="entry name" value="YfiO"/>
    <property type="match status" value="1"/>
</dbReference>
<dbReference type="NCBIfam" id="TIGR03302">
    <property type="entry name" value="OM_YfiO"/>
    <property type="match status" value="1"/>
</dbReference>
<dbReference type="InterPro" id="IPR017689">
    <property type="entry name" value="BamD"/>
</dbReference>
<proteinExistence type="inferred from homology"/>
<dbReference type="InterPro" id="IPR011990">
    <property type="entry name" value="TPR-like_helical_dom_sf"/>
</dbReference>
<dbReference type="PANTHER" id="PTHR37423:SF1">
    <property type="entry name" value="OUTER MEMBRANE PROTEIN ASSEMBLY FACTOR BAMD"/>
    <property type="match status" value="1"/>
</dbReference>
<gene>
    <name evidence="6" type="primary">bamD</name>
    <name evidence="9" type="ORF">LPB072_10730</name>
    <name evidence="10" type="ORF">LPB72_06650</name>
</gene>
<dbReference type="AlphaFoldDB" id="A0A162T2W7"/>
<comment type="subcellular location">
    <subcellularLocation>
        <location evidence="6">Cell outer membrane</location>
        <topology evidence="6">Lipid-anchor</topology>
    </subcellularLocation>
</comment>
<comment type="similarity">
    <text evidence="6">Belongs to the BamD family.</text>
</comment>
<comment type="subunit">
    <text evidence="6">Part of the Bam complex.</text>
</comment>
<evidence type="ECO:0000256" key="4">
    <source>
        <dbReference type="ARBA" id="ARBA00023237"/>
    </source>
</evidence>
<reference evidence="10 11" key="1">
    <citation type="submission" date="2016-02" db="EMBL/GenBank/DDBJ databases">
        <title>Draft genome sequence of Hydrogenophaga sp. LPB0072.</title>
        <authorList>
            <person name="Shin S.-K."/>
            <person name="Yi H."/>
        </authorList>
    </citation>
    <scope>NUCLEOTIDE SEQUENCE [LARGE SCALE GENOMIC DNA]</scope>
    <source>
        <strain evidence="10 11">LPB0072</strain>
    </source>
</reference>
<evidence type="ECO:0000313" key="11">
    <source>
        <dbReference type="Proteomes" id="UP000185657"/>
    </source>
</evidence>
<dbReference type="PROSITE" id="PS51257">
    <property type="entry name" value="PROKAR_LIPOPROTEIN"/>
    <property type="match status" value="1"/>
</dbReference>
<feature type="signal peptide" evidence="7">
    <location>
        <begin position="1"/>
        <end position="21"/>
    </location>
</feature>
<dbReference type="PANTHER" id="PTHR37423">
    <property type="entry name" value="SOLUBLE LYTIC MUREIN TRANSGLYCOSYLASE-RELATED"/>
    <property type="match status" value="1"/>
</dbReference>
<dbReference type="KEGG" id="hyl:LPB072_10730"/>
<dbReference type="CDD" id="cd15830">
    <property type="entry name" value="BamD"/>
    <property type="match status" value="1"/>
</dbReference>
<dbReference type="Gene3D" id="1.25.40.10">
    <property type="entry name" value="Tetratricopeptide repeat domain"/>
    <property type="match status" value="1"/>
</dbReference>